<keyword evidence="6" id="KW-1185">Reference proteome</keyword>
<evidence type="ECO:0000313" key="6">
    <source>
        <dbReference type="Proteomes" id="UP000000639"/>
    </source>
</evidence>
<dbReference type="RefSeq" id="WP_011769182.1">
    <property type="nucleotide sequence ID" value="NC_008709.1"/>
</dbReference>
<evidence type="ECO:0000259" key="4">
    <source>
        <dbReference type="PROSITE" id="PS51384"/>
    </source>
</evidence>
<dbReference type="STRING" id="357804.Ping_0772"/>
<protein>
    <submittedName>
        <fullName evidence="5">CDP-6-deoxy-L-threo-D-glycero-4-hexulose-3-dehydrase reductase</fullName>
    </submittedName>
</protein>
<dbReference type="Pfam" id="PF00175">
    <property type="entry name" value="NAD_binding_1"/>
    <property type="match status" value="1"/>
</dbReference>
<dbReference type="InterPro" id="IPR008333">
    <property type="entry name" value="Cbr1-like_FAD-bd_dom"/>
</dbReference>
<dbReference type="InterPro" id="IPR036010">
    <property type="entry name" value="2Fe-2S_ferredoxin-like_sf"/>
</dbReference>
<dbReference type="Gene3D" id="2.40.30.10">
    <property type="entry name" value="Translation factors"/>
    <property type="match status" value="1"/>
</dbReference>
<dbReference type="Gene3D" id="3.40.50.80">
    <property type="entry name" value="Nucleotide-binding domain of ferredoxin-NADP reductase (FNR) module"/>
    <property type="match status" value="1"/>
</dbReference>
<dbReference type="SUPFAM" id="SSF52343">
    <property type="entry name" value="Ferredoxin reductase-like, C-terminal NADP-linked domain"/>
    <property type="match status" value="1"/>
</dbReference>
<dbReference type="InterPro" id="IPR006058">
    <property type="entry name" value="2Fe2S_fd_BS"/>
</dbReference>
<dbReference type="HOGENOM" id="CLU_003827_7_0_6"/>
<dbReference type="GO" id="GO:0051537">
    <property type="term" value="F:2 iron, 2 sulfur cluster binding"/>
    <property type="evidence" value="ECO:0007669"/>
    <property type="project" value="InterPro"/>
</dbReference>
<dbReference type="Gene3D" id="3.10.20.30">
    <property type="match status" value="1"/>
</dbReference>
<dbReference type="InterPro" id="IPR012675">
    <property type="entry name" value="Beta-grasp_dom_sf"/>
</dbReference>
<dbReference type="KEGG" id="pin:Ping_0772"/>
<evidence type="ECO:0000256" key="1">
    <source>
        <dbReference type="ARBA" id="ARBA00023075"/>
    </source>
</evidence>
<sequence>MAYRIEIQPSGVHFQSENNLLDDALDQSIPLEHSCKTGECGTCSAEVIFGDIENENDEIVSQGAILTCQSRALSDAILKAKYYPELASQQIQTLPSKVASFDYVTADIIVIKLRFPPTAKFDFLPGQYVDLNFKGIKRSYSIANAKQVSDGIELHIRKVAEGKMSEAVFSGLKEGLLMRLEGPKGTFFVRESNKPIIFLAGGTGIAPVKAMIEDLVANESKREIHIYWGMNNPSAFYLDKLQQFAEENSNIYYTPVLSGEEQWDGRMGFVHQAVCDDFESLNEYQVYACGSPLMINAAKISFIEKQLSKEQFFSDAFTPAK</sequence>
<dbReference type="InterPro" id="IPR001433">
    <property type="entry name" value="OxRdtase_FAD/NAD-bd"/>
</dbReference>
<evidence type="ECO:0000259" key="3">
    <source>
        <dbReference type="PROSITE" id="PS51085"/>
    </source>
</evidence>
<dbReference type="PROSITE" id="PS51384">
    <property type="entry name" value="FAD_FR"/>
    <property type="match status" value="1"/>
</dbReference>
<organism evidence="5 6">
    <name type="scientific">Psychromonas ingrahamii (strain DSM 17664 / CCUG 51855 / 37)</name>
    <dbReference type="NCBI Taxonomy" id="357804"/>
    <lineage>
        <taxon>Bacteria</taxon>
        <taxon>Pseudomonadati</taxon>
        <taxon>Pseudomonadota</taxon>
        <taxon>Gammaproteobacteria</taxon>
        <taxon>Alteromonadales</taxon>
        <taxon>Psychromonadaceae</taxon>
        <taxon>Psychromonas</taxon>
    </lineage>
</organism>
<dbReference type="PRINTS" id="PR00371">
    <property type="entry name" value="FPNCR"/>
</dbReference>
<name>A1ST04_PSYIN</name>
<dbReference type="CDD" id="cd00207">
    <property type="entry name" value="fer2"/>
    <property type="match status" value="1"/>
</dbReference>
<dbReference type="eggNOG" id="COG0543">
    <property type="taxonomic scope" value="Bacteria"/>
</dbReference>
<feature type="domain" description="FAD-binding FR-type" evidence="4">
    <location>
        <begin position="91"/>
        <end position="190"/>
    </location>
</feature>
<dbReference type="PROSITE" id="PS51085">
    <property type="entry name" value="2FE2S_FER_2"/>
    <property type="match status" value="1"/>
</dbReference>
<dbReference type="Proteomes" id="UP000000639">
    <property type="component" value="Chromosome"/>
</dbReference>
<dbReference type="PRINTS" id="PR00410">
    <property type="entry name" value="PHEHYDRXLASE"/>
</dbReference>
<gene>
    <name evidence="5" type="ordered locus">Ping_0772</name>
</gene>
<dbReference type="PANTHER" id="PTHR47354">
    <property type="entry name" value="NADH OXIDOREDUCTASE HCR"/>
    <property type="match status" value="1"/>
</dbReference>
<proteinExistence type="predicted"/>
<dbReference type="InterPro" id="IPR001041">
    <property type="entry name" value="2Fe-2S_ferredoxin-type"/>
</dbReference>
<accession>A1ST04</accession>
<dbReference type="eggNOG" id="COG0633">
    <property type="taxonomic scope" value="Bacteria"/>
</dbReference>
<dbReference type="InterPro" id="IPR017927">
    <property type="entry name" value="FAD-bd_FR_type"/>
</dbReference>
<dbReference type="GO" id="GO:0016491">
    <property type="term" value="F:oxidoreductase activity"/>
    <property type="evidence" value="ECO:0007669"/>
    <property type="project" value="InterPro"/>
</dbReference>
<dbReference type="InterPro" id="IPR001709">
    <property type="entry name" value="Flavoprot_Pyr_Nucl_cyt_Rdtase"/>
</dbReference>
<feature type="domain" description="2Fe-2S ferredoxin-type" evidence="3">
    <location>
        <begin position="3"/>
        <end position="84"/>
    </location>
</feature>
<dbReference type="InterPro" id="IPR039261">
    <property type="entry name" value="FNR_nucleotide-bd"/>
</dbReference>
<keyword evidence="1" id="KW-0830">Ubiquinone</keyword>
<dbReference type="OrthoDB" id="9806195at2"/>
<dbReference type="SUPFAM" id="SSF54292">
    <property type="entry name" value="2Fe-2S ferredoxin-like"/>
    <property type="match status" value="1"/>
</dbReference>
<dbReference type="InterPro" id="IPR017938">
    <property type="entry name" value="Riboflavin_synthase-like_b-brl"/>
</dbReference>
<evidence type="ECO:0000313" key="5">
    <source>
        <dbReference type="EMBL" id="ABM02619.1"/>
    </source>
</evidence>
<comment type="cofactor">
    <cofactor evidence="2">
        <name>[2Fe-2S] cluster</name>
        <dbReference type="ChEBI" id="CHEBI:190135"/>
    </cofactor>
</comment>
<evidence type="ECO:0000256" key="2">
    <source>
        <dbReference type="ARBA" id="ARBA00034078"/>
    </source>
</evidence>
<dbReference type="PROSITE" id="PS00197">
    <property type="entry name" value="2FE2S_FER_1"/>
    <property type="match status" value="1"/>
</dbReference>
<dbReference type="AlphaFoldDB" id="A1ST04"/>
<dbReference type="CDD" id="cd06189">
    <property type="entry name" value="flavin_oxioreductase"/>
    <property type="match status" value="1"/>
</dbReference>
<reference evidence="5 6" key="1">
    <citation type="submission" date="2007-01" db="EMBL/GenBank/DDBJ databases">
        <title>Complete sequence of Psychromonas ingrahamii 37.</title>
        <authorList>
            <consortium name="US DOE Joint Genome Institute"/>
            <person name="Copeland A."/>
            <person name="Lucas S."/>
            <person name="Lapidus A."/>
            <person name="Barry K."/>
            <person name="Detter J.C."/>
            <person name="Glavina del Rio T."/>
            <person name="Hammon N."/>
            <person name="Israni S."/>
            <person name="Dalin E."/>
            <person name="Tice H."/>
            <person name="Pitluck S."/>
            <person name="Thompson L.S."/>
            <person name="Brettin T."/>
            <person name="Bruce D."/>
            <person name="Han C."/>
            <person name="Tapia R."/>
            <person name="Schmutz J."/>
            <person name="Larimer F."/>
            <person name="Land M."/>
            <person name="Hauser L."/>
            <person name="Kyrpides N."/>
            <person name="Ivanova N."/>
            <person name="Staley J."/>
            <person name="Richardson P."/>
        </authorList>
    </citation>
    <scope>NUCLEOTIDE SEQUENCE [LARGE SCALE GENOMIC DNA]</scope>
    <source>
        <strain evidence="5 6">37</strain>
    </source>
</reference>
<dbReference type="Pfam" id="PF00970">
    <property type="entry name" value="FAD_binding_6"/>
    <property type="match status" value="1"/>
</dbReference>
<dbReference type="EMBL" id="CP000510">
    <property type="protein sequence ID" value="ABM02619.1"/>
    <property type="molecule type" value="Genomic_DNA"/>
</dbReference>
<dbReference type="InterPro" id="IPR050415">
    <property type="entry name" value="MRET"/>
</dbReference>
<dbReference type="PANTHER" id="PTHR47354:SF5">
    <property type="entry name" value="PROTEIN RFBI"/>
    <property type="match status" value="1"/>
</dbReference>
<dbReference type="SUPFAM" id="SSF63380">
    <property type="entry name" value="Riboflavin synthase domain-like"/>
    <property type="match status" value="1"/>
</dbReference>
<dbReference type="Pfam" id="PF00111">
    <property type="entry name" value="Fer2"/>
    <property type="match status" value="1"/>
</dbReference>